<evidence type="ECO:0000313" key="10">
    <source>
        <dbReference type="Proteomes" id="UP000317730"/>
    </source>
</evidence>
<dbReference type="InterPro" id="IPR052347">
    <property type="entry name" value="Isochorismatase_Nicotinamidase"/>
</dbReference>
<dbReference type="EC" id="3.5.1.19" evidence="6"/>
<dbReference type="SUPFAM" id="SSF52499">
    <property type="entry name" value="Isochorismatase-like hydrolases"/>
    <property type="match status" value="1"/>
</dbReference>
<dbReference type="RefSeq" id="WP_242008859.1">
    <property type="nucleotide sequence ID" value="NZ_BAPL01000030.1"/>
</dbReference>
<dbReference type="PANTHER" id="PTHR11080">
    <property type="entry name" value="PYRAZINAMIDASE/NICOTINAMIDASE"/>
    <property type="match status" value="1"/>
</dbReference>
<organism evidence="9 10">
    <name type="scientific">Acetobacter peroxydans</name>
    <dbReference type="NCBI Taxonomy" id="104098"/>
    <lineage>
        <taxon>Bacteria</taxon>
        <taxon>Pseudomonadati</taxon>
        <taxon>Pseudomonadota</taxon>
        <taxon>Alphaproteobacteria</taxon>
        <taxon>Acetobacterales</taxon>
        <taxon>Acetobacteraceae</taxon>
        <taxon>Acetobacter</taxon>
    </lineage>
</organism>
<dbReference type="Gene3D" id="3.40.50.850">
    <property type="entry name" value="Isochorismatase-like"/>
    <property type="match status" value="1"/>
</dbReference>
<reference evidence="9 10" key="1">
    <citation type="submission" date="2019-06" db="EMBL/GenBank/DDBJ databases">
        <title>Whole genome shotgun sequence of Acetobacter peroxydans NBRC 13755.</title>
        <authorList>
            <person name="Hosoyama A."/>
            <person name="Uohara A."/>
            <person name="Ohji S."/>
            <person name="Ichikawa N."/>
        </authorList>
    </citation>
    <scope>NUCLEOTIDE SEQUENCE [LARGE SCALE GENOMIC DNA]</scope>
    <source>
        <strain evidence="9 10">NBRC 13755</strain>
    </source>
</reference>
<sequence>MTQSAPLLPTSLPAMKLPVIGPADALIIVDVQNDFLPGGALAVPEGDAVLPVINALAQQPFGMVIASLDWHPAEHGSFTPSGAWPVHCVADTEGAALSPALNLPQGNLLVLKGQDTELDAYSAFEGQTTEGARLDETLRQHGIERVFVCGLALEYCVRNTAQDAVAAGFSTFLLTDATRGLEASPAPTLRALHDAGVTLCHS</sequence>
<dbReference type="PANTHER" id="PTHR11080:SF2">
    <property type="entry name" value="LD05707P"/>
    <property type="match status" value="1"/>
</dbReference>
<dbReference type="GO" id="GO:0046872">
    <property type="term" value="F:metal ion binding"/>
    <property type="evidence" value="ECO:0007669"/>
    <property type="project" value="UniProtKB-KW"/>
</dbReference>
<dbReference type="AlphaFoldDB" id="A0A4Y3TT89"/>
<proteinExistence type="inferred from homology"/>
<protein>
    <recommendedName>
        <fullName evidence="6">nicotinamidase</fullName>
        <ecNumber evidence="6">3.5.1.19</ecNumber>
    </recommendedName>
    <alternativeName>
        <fullName evidence="7">Nicotinamide deamidase</fullName>
    </alternativeName>
</protein>
<dbReference type="EMBL" id="BJMV01000002">
    <property type="protein sequence ID" value="GEB84709.1"/>
    <property type="molecule type" value="Genomic_DNA"/>
</dbReference>
<dbReference type="InterPro" id="IPR000868">
    <property type="entry name" value="Isochorismatase-like_dom"/>
</dbReference>
<dbReference type="Pfam" id="PF00857">
    <property type="entry name" value="Isochorismatase"/>
    <property type="match status" value="1"/>
</dbReference>
<comment type="caution">
    <text evidence="9">The sequence shown here is derived from an EMBL/GenBank/DDBJ whole genome shotgun (WGS) entry which is preliminary data.</text>
</comment>
<dbReference type="GO" id="GO:0008936">
    <property type="term" value="F:nicotinamidase activity"/>
    <property type="evidence" value="ECO:0007669"/>
    <property type="project" value="UniProtKB-EC"/>
</dbReference>
<evidence type="ECO:0000256" key="2">
    <source>
        <dbReference type="ARBA" id="ARBA00022642"/>
    </source>
</evidence>
<evidence type="ECO:0000256" key="6">
    <source>
        <dbReference type="ARBA" id="ARBA00039017"/>
    </source>
</evidence>
<gene>
    <name evidence="9" type="ORF">APE01nite_05060</name>
</gene>
<dbReference type="Proteomes" id="UP000317730">
    <property type="component" value="Unassembled WGS sequence"/>
</dbReference>
<keyword evidence="4" id="KW-0378">Hydrolase</keyword>
<name>A0A4Y3TT89_9PROT</name>
<accession>A0A4Y3TT89</accession>
<evidence type="ECO:0000313" key="9">
    <source>
        <dbReference type="EMBL" id="GEB84709.1"/>
    </source>
</evidence>
<keyword evidence="3" id="KW-0479">Metal-binding</keyword>
<keyword evidence="2" id="KW-0662">Pyridine nucleotide biosynthesis</keyword>
<evidence type="ECO:0000256" key="5">
    <source>
        <dbReference type="ARBA" id="ARBA00037900"/>
    </source>
</evidence>
<evidence type="ECO:0000256" key="1">
    <source>
        <dbReference type="ARBA" id="ARBA00006336"/>
    </source>
</evidence>
<dbReference type="CDD" id="cd01011">
    <property type="entry name" value="nicotinamidase"/>
    <property type="match status" value="1"/>
</dbReference>
<feature type="domain" description="Isochorismatase-like" evidence="8">
    <location>
        <begin position="25"/>
        <end position="182"/>
    </location>
</feature>
<evidence type="ECO:0000256" key="3">
    <source>
        <dbReference type="ARBA" id="ARBA00022723"/>
    </source>
</evidence>
<dbReference type="InterPro" id="IPR036380">
    <property type="entry name" value="Isochorismatase-like_sf"/>
</dbReference>
<keyword evidence="10" id="KW-1185">Reference proteome</keyword>
<evidence type="ECO:0000256" key="7">
    <source>
        <dbReference type="ARBA" id="ARBA00043224"/>
    </source>
</evidence>
<dbReference type="GO" id="GO:0019363">
    <property type="term" value="P:pyridine nucleotide biosynthetic process"/>
    <property type="evidence" value="ECO:0007669"/>
    <property type="project" value="UniProtKB-KW"/>
</dbReference>
<comment type="similarity">
    <text evidence="1">Belongs to the isochorismatase family.</text>
</comment>
<comment type="pathway">
    <text evidence="5">Cofactor biosynthesis; nicotinate biosynthesis; nicotinate from nicotinamide: step 1/1.</text>
</comment>
<evidence type="ECO:0000256" key="4">
    <source>
        <dbReference type="ARBA" id="ARBA00022801"/>
    </source>
</evidence>
<evidence type="ECO:0000259" key="8">
    <source>
        <dbReference type="Pfam" id="PF00857"/>
    </source>
</evidence>